<reference evidence="2" key="1">
    <citation type="submission" date="2024-05" db="EMBL/GenBank/DDBJ databases">
        <title>Isolation and characterization of Sporomusa carbonis sp. nov., a carboxydotrophic hydrogenogen in the genus of Sporomusa isolated from a charcoal burning pile.</title>
        <authorList>
            <person name="Boeer T."/>
            <person name="Rosenbaum F."/>
            <person name="Eysell L."/>
            <person name="Mueller V."/>
            <person name="Daniel R."/>
            <person name="Poehlein A."/>
        </authorList>
    </citation>
    <scope>NUCLEOTIDE SEQUENCE [LARGE SCALE GENOMIC DNA]</scope>
    <source>
        <strain evidence="2">DSM 3132</strain>
    </source>
</reference>
<feature type="region of interest" description="Disordered" evidence="1">
    <location>
        <begin position="58"/>
        <end position="80"/>
    </location>
</feature>
<keyword evidence="3" id="KW-1185">Reference proteome</keyword>
<evidence type="ECO:0000313" key="3">
    <source>
        <dbReference type="Proteomes" id="UP000216052"/>
    </source>
</evidence>
<name>A0ABZ3J7K7_SPOA4</name>
<accession>A0ABZ3J7K7</accession>
<evidence type="ECO:0000313" key="2">
    <source>
        <dbReference type="EMBL" id="XFO74374.1"/>
    </source>
</evidence>
<gene>
    <name evidence="2" type="ORF">SPACI_044840</name>
</gene>
<proteinExistence type="predicted"/>
<organism evidence="2 3">
    <name type="scientific">Sporomusa acidovorans (strain ATCC 49682 / DSM 3132 / Mol)</name>
    <dbReference type="NCBI Taxonomy" id="1123286"/>
    <lineage>
        <taxon>Bacteria</taxon>
        <taxon>Bacillati</taxon>
        <taxon>Bacillota</taxon>
        <taxon>Negativicutes</taxon>
        <taxon>Selenomonadales</taxon>
        <taxon>Sporomusaceae</taxon>
        <taxon>Sporomusa</taxon>
    </lineage>
</organism>
<sequence length="80" mass="8876">MPGNCGDGFRSGTKININYRFLLPILLMQAKRKRAPTGAFFRLACRACFYLVAGKAKGLQGDGRSPKGRQRPLVSNFLTR</sequence>
<dbReference type="EMBL" id="CP155571">
    <property type="protein sequence ID" value="XFO74374.1"/>
    <property type="molecule type" value="Genomic_DNA"/>
</dbReference>
<evidence type="ECO:0000256" key="1">
    <source>
        <dbReference type="SAM" id="MobiDB-lite"/>
    </source>
</evidence>
<dbReference type="Proteomes" id="UP000216052">
    <property type="component" value="Chromosome"/>
</dbReference>
<protein>
    <submittedName>
        <fullName evidence="2">Uncharacterized protein</fullName>
    </submittedName>
</protein>